<dbReference type="PANTHER" id="PTHR42749:SF1">
    <property type="entry name" value="CELL SHAPE-DETERMINING PROTEIN MREB"/>
    <property type="match status" value="1"/>
</dbReference>
<dbReference type="InterPro" id="IPR043129">
    <property type="entry name" value="ATPase_NBD"/>
</dbReference>
<organism evidence="7 8">
    <name type="scientific">Candidatus Marithioploca araucensis</name>
    <dbReference type="NCBI Taxonomy" id="70273"/>
    <lineage>
        <taxon>Bacteria</taxon>
        <taxon>Pseudomonadati</taxon>
        <taxon>Pseudomonadota</taxon>
        <taxon>Gammaproteobacteria</taxon>
        <taxon>Thiotrichales</taxon>
        <taxon>Thiotrichaceae</taxon>
        <taxon>Candidatus Marithioploca</taxon>
    </lineage>
</organism>
<dbReference type="Proteomes" id="UP001171945">
    <property type="component" value="Unassembled WGS sequence"/>
</dbReference>
<dbReference type="HAMAP" id="MF_02207">
    <property type="entry name" value="MreB"/>
    <property type="match status" value="1"/>
</dbReference>
<reference evidence="7" key="1">
    <citation type="submission" date="2023-06" db="EMBL/GenBank/DDBJ databases">
        <title>Uncultivated large filamentous bacteria from sulfidic sediments reveal new species and different genomic features in energy metabolism and defense.</title>
        <authorList>
            <person name="Fonseca A."/>
        </authorList>
    </citation>
    <scope>NUCLEOTIDE SEQUENCE</scope>
    <source>
        <strain evidence="7">HSG4</strain>
    </source>
</reference>
<keyword evidence="2" id="KW-0963">Cytoplasm</keyword>
<protein>
    <submittedName>
        <fullName evidence="7">Rod shape-determining protein</fullName>
    </submittedName>
</protein>
<name>A0ABT7VSN0_9GAMM</name>
<evidence type="ECO:0000313" key="7">
    <source>
        <dbReference type="EMBL" id="MDM8562363.1"/>
    </source>
</evidence>
<proteinExistence type="inferred from homology"/>
<keyword evidence="4" id="KW-0067">ATP-binding</keyword>
<comment type="subcellular location">
    <subcellularLocation>
        <location evidence="1">Cytoplasm</location>
    </subcellularLocation>
</comment>
<sequence>VINEPSVLAVQDNDDHTKTIRAIGIEAKQILGRVPKHLTVIHPIKNGVIADFNLTEKMLRYFFDKVFQSKFLYSSPRVLICIPYNATQFERNAIQELVLGAGAKEVFLIDETIVAAMGAGMPVCEATGTMVLDIGGGTTEIGILSLNGVVSSNSIYIGGHRFDQAIMNYVRNRYKTLIGEATAERAKQEICLAFPTKEWREIKIWGRNLANGIIYSLTLNSNDILKALKELLMSIVNEIKKVLEKIQPELSADIAEKGIVLTGGSALLKNLDCLLREETGLPVTIAENPLKSVVHGGGCALEMIDEYGVDIFNLRTN</sequence>
<keyword evidence="3" id="KW-0547">Nucleotide-binding</keyword>
<evidence type="ECO:0000256" key="2">
    <source>
        <dbReference type="ARBA" id="ARBA00022490"/>
    </source>
</evidence>
<comment type="similarity">
    <text evidence="6">Belongs to the FtsA/MreB family.</text>
</comment>
<dbReference type="NCBIfam" id="NF010539">
    <property type="entry name" value="PRK13927.1"/>
    <property type="match status" value="1"/>
</dbReference>
<dbReference type="PANTHER" id="PTHR42749">
    <property type="entry name" value="CELL SHAPE-DETERMINING PROTEIN MREB"/>
    <property type="match status" value="1"/>
</dbReference>
<dbReference type="CDD" id="cd10225">
    <property type="entry name" value="ASKHA_NBD_MreB-like"/>
    <property type="match status" value="1"/>
</dbReference>
<dbReference type="SUPFAM" id="SSF53067">
    <property type="entry name" value="Actin-like ATPase domain"/>
    <property type="match status" value="2"/>
</dbReference>
<accession>A0ABT7VSN0</accession>
<comment type="caution">
    <text evidence="7">The sequence shown here is derived from an EMBL/GenBank/DDBJ whole genome shotgun (WGS) entry which is preliminary data.</text>
</comment>
<evidence type="ECO:0000256" key="1">
    <source>
        <dbReference type="ARBA" id="ARBA00004496"/>
    </source>
</evidence>
<dbReference type="NCBIfam" id="TIGR00904">
    <property type="entry name" value="mreB"/>
    <property type="match status" value="1"/>
</dbReference>
<dbReference type="Pfam" id="PF06723">
    <property type="entry name" value="MreB_Mbl"/>
    <property type="match status" value="1"/>
</dbReference>
<dbReference type="Gene3D" id="3.30.420.40">
    <property type="match status" value="3"/>
</dbReference>
<keyword evidence="8" id="KW-1185">Reference proteome</keyword>
<dbReference type="InterPro" id="IPR004753">
    <property type="entry name" value="MreB"/>
</dbReference>
<dbReference type="EMBL" id="JAUCGM010000128">
    <property type="protein sequence ID" value="MDM8562363.1"/>
    <property type="molecule type" value="Genomic_DNA"/>
</dbReference>
<evidence type="ECO:0000256" key="3">
    <source>
        <dbReference type="ARBA" id="ARBA00022741"/>
    </source>
</evidence>
<keyword evidence="5" id="KW-0133">Cell shape</keyword>
<evidence type="ECO:0000256" key="4">
    <source>
        <dbReference type="ARBA" id="ARBA00022840"/>
    </source>
</evidence>
<dbReference type="InterPro" id="IPR056546">
    <property type="entry name" value="MreB_MamK-like"/>
</dbReference>
<evidence type="ECO:0000256" key="6">
    <source>
        <dbReference type="ARBA" id="ARBA00023458"/>
    </source>
</evidence>
<dbReference type="PRINTS" id="PR01652">
    <property type="entry name" value="SHAPEPROTEIN"/>
</dbReference>
<evidence type="ECO:0000313" key="8">
    <source>
        <dbReference type="Proteomes" id="UP001171945"/>
    </source>
</evidence>
<evidence type="ECO:0000256" key="5">
    <source>
        <dbReference type="ARBA" id="ARBA00022960"/>
    </source>
</evidence>
<gene>
    <name evidence="7" type="ORF">QUF54_03315</name>
</gene>
<feature type="non-terminal residue" evidence="7">
    <location>
        <position position="1"/>
    </location>
</feature>